<dbReference type="EMBL" id="LAPT01000016">
    <property type="protein sequence ID" value="PXF32512.1"/>
    <property type="molecule type" value="Genomic_DNA"/>
</dbReference>
<accession>A0ABX5M0V3</accession>
<keyword evidence="3" id="KW-1185">Reference proteome</keyword>
<sequence>MATDGAVERQITGHVEFHHHRIATDYTLAETIEGAAITITLQTDIERIGTAGDGGAAFSGHHLRGGPGDTTRGGGSGRIGRKLRAQGFHRVRGETGVIDLGAQQ</sequence>
<dbReference type="Proteomes" id="UP000248090">
    <property type="component" value="Unassembled WGS sequence"/>
</dbReference>
<gene>
    <name evidence="2" type="ORF">WH50_04060</name>
</gene>
<evidence type="ECO:0000313" key="3">
    <source>
        <dbReference type="Proteomes" id="UP000248090"/>
    </source>
</evidence>
<evidence type="ECO:0008006" key="4">
    <source>
        <dbReference type="Google" id="ProtNLM"/>
    </source>
</evidence>
<comment type="caution">
    <text evidence="2">The sequence shown here is derived from an EMBL/GenBank/DDBJ whole genome shotgun (WGS) entry which is preliminary data.</text>
</comment>
<name>A0ABX5M0V3_9GAMM</name>
<proteinExistence type="predicted"/>
<evidence type="ECO:0000313" key="2">
    <source>
        <dbReference type="EMBL" id="PXF32512.1"/>
    </source>
</evidence>
<feature type="compositionally biased region" description="Gly residues" evidence="1">
    <location>
        <begin position="65"/>
        <end position="78"/>
    </location>
</feature>
<reference evidence="2 3" key="1">
    <citation type="submission" date="2015-03" db="EMBL/GenBank/DDBJ databases">
        <authorList>
            <person name="Krishnan R."/>
            <person name="Midha S."/>
            <person name="Patil P.B."/>
            <person name="Rameshkumar N."/>
        </authorList>
    </citation>
    <scope>NUCLEOTIDE SEQUENCE [LARGE SCALE GENOMIC DNA]</scope>
    <source>
        <strain evidence="2 3">L1E11</strain>
    </source>
</reference>
<protein>
    <recommendedName>
        <fullName evidence="4">Lipid/polyisoprenoid-binding YceI-like domain-containing protein</fullName>
    </recommendedName>
</protein>
<evidence type="ECO:0000256" key="1">
    <source>
        <dbReference type="SAM" id="MobiDB-lite"/>
    </source>
</evidence>
<organism evidence="2 3">
    <name type="scientific">Pokkaliibacter plantistimulans</name>
    <dbReference type="NCBI Taxonomy" id="1635171"/>
    <lineage>
        <taxon>Bacteria</taxon>
        <taxon>Pseudomonadati</taxon>
        <taxon>Pseudomonadota</taxon>
        <taxon>Gammaproteobacteria</taxon>
        <taxon>Oceanospirillales</taxon>
        <taxon>Balneatrichaceae</taxon>
        <taxon>Pokkaliibacter</taxon>
    </lineage>
</organism>
<feature type="region of interest" description="Disordered" evidence="1">
    <location>
        <begin position="52"/>
        <end position="80"/>
    </location>
</feature>